<feature type="transmembrane region" description="Helical" evidence="6">
    <location>
        <begin position="385"/>
        <end position="403"/>
    </location>
</feature>
<gene>
    <name evidence="7" type="ORF">D7V78_01965</name>
</gene>
<feature type="transmembrane region" description="Helical" evidence="6">
    <location>
        <begin position="87"/>
        <end position="110"/>
    </location>
</feature>
<evidence type="ECO:0000256" key="4">
    <source>
        <dbReference type="ARBA" id="ARBA00022989"/>
    </source>
</evidence>
<name>A0A3L7ZTW3_PARDI</name>
<keyword evidence="4 6" id="KW-1133">Transmembrane helix</keyword>
<feature type="transmembrane region" description="Helical" evidence="6">
    <location>
        <begin position="149"/>
        <end position="169"/>
    </location>
</feature>
<reference evidence="7 8" key="1">
    <citation type="submission" date="2018-09" db="EMBL/GenBank/DDBJ databases">
        <title>Murine metabolic-syndrome-specific gut microbial biobank.</title>
        <authorList>
            <person name="Liu C."/>
        </authorList>
    </citation>
    <scope>NUCLEOTIDE SEQUENCE [LARGE SCALE GENOMIC DNA]</scope>
    <source>
        <strain evidence="7 8">8-P5</strain>
    </source>
</reference>
<protein>
    <submittedName>
        <fullName evidence="7">Flippase</fullName>
    </submittedName>
</protein>
<dbReference type="OrthoDB" id="9815702at2"/>
<dbReference type="Proteomes" id="UP000278164">
    <property type="component" value="Unassembled WGS sequence"/>
</dbReference>
<feature type="transmembrane region" description="Helical" evidence="6">
    <location>
        <begin position="122"/>
        <end position="142"/>
    </location>
</feature>
<feature type="transmembrane region" description="Helical" evidence="6">
    <location>
        <begin position="175"/>
        <end position="199"/>
    </location>
</feature>
<accession>A0A3L7ZTW3</accession>
<evidence type="ECO:0000256" key="6">
    <source>
        <dbReference type="SAM" id="Phobius"/>
    </source>
</evidence>
<comment type="caution">
    <text evidence="7">The sequence shown here is derived from an EMBL/GenBank/DDBJ whole genome shotgun (WGS) entry which is preliminary data.</text>
</comment>
<comment type="subcellular location">
    <subcellularLocation>
        <location evidence="1">Cell membrane</location>
        <topology evidence="1">Multi-pass membrane protein</topology>
    </subcellularLocation>
</comment>
<evidence type="ECO:0000256" key="5">
    <source>
        <dbReference type="ARBA" id="ARBA00023136"/>
    </source>
</evidence>
<dbReference type="InterPro" id="IPR050833">
    <property type="entry name" value="Poly_Biosynth_Transport"/>
</dbReference>
<dbReference type="RefSeq" id="WP_121734760.1">
    <property type="nucleotide sequence ID" value="NZ_QXXG01000001.1"/>
</dbReference>
<feature type="transmembrane region" description="Helical" evidence="6">
    <location>
        <begin position="327"/>
        <end position="348"/>
    </location>
</feature>
<feature type="transmembrane region" description="Helical" evidence="6">
    <location>
        <begin position="45"/>
        <end position="66"/>
    </location>
</feature>
<dbReference type="Pfam" id="PF01943">
    <property type="entry name" value="Polysacc_synt"/>
    <property type="match status" value="1"/>
</dbReference>
<keyword evidence="5 6" id="KW-0472">Membrane</keyword>
<feature type="transmembrane region" description="Helical" evidence="6">
    <location>
        <begin position="12"/>
        <end position="33"/>
    </location>
</feature>
<evidence type="ECO:0000313" key="7">
    <source>
        <dbReference type="EMBL" id="RLT75296.1"/>
    </source>
</evidence>
<evidence type="ECO:0000256" key="2">
    <source>
        <dbReference type="ARBA" id="ARBA00022475"/>
    </source>
</evidence>
<dbReference type="AlphaFoldDB" id="A0A3L7ZTW3"/>
<feature type="transmembrane region" description="Helical" evidence="6">
    <location>
        <begin position="360"/>
        <end position="379"/>
    </location>
</feature>
<dbReference type="InterPro" id="IPR002797">
    <property type="entry name" value="Polysacc_synth"/>
</dbReference>
<keyword evidence="3 6" id="KW-0812">Transmembrane</keyword>
<dbReference type="PANTHER" id="PTHR30250">
    <property type="entry name" value="PST FAMILY PREDICTED COLANIC ACID TRANSPORTER"/>
    <property type="match status" value="1"/>
</dbReference>
<dbReference type="PANTHER" id="PTHR30250:SF11">
    <property type="entry name" value="O-ANTIGEN TRANSPORTER-RELATED"/>
    <property type="match status" value="1"/>
</dbReference>
<keyword evidence="2" id="KW-1003">Cell membrane</keyword>
<evidence type="ECO:0000256" key="3">
    <source>
        <dbReference type="ARBA" id="ARBA00022692"/>
    </source>
</evidence>
<evidence type="ECO:0000313" key="8">
    <source>
        <dbReference type="Proteomes" id="UP000278164"/>
    </source>
</evidence>
<feature type="transmembrane region" description="Helical" evidence="6">
    <location>
        <begin position="290"/>
        <end position="315"/>
    </location>
</feature>
<dbReference type="EMBL" id="RAYI01000001">
    <property type="protein sequence ID" value="RLT75296.1"/>
    <property type="molecule type" value="Genomic_DNA"/>
</dbReference>
<proteinExistence type="predicted"/>
<sequence>MDIKKRFKNPMVINFISLVLLQGVNYLLPLLSFPYLFRVLGVERYGLATFGYSLMQYFVMFTDFGFNLSATKYISEHRSDLQKINTYLNSAMIGRFILCVISFLFLLALVSCVDKFKIDSSLYLLYFGIILGNVMFPMWFFQGMENMKYITVFNIVAKSLSFIPFFIFIRKPEDYLYVPICYSTGFILAGLVSLHIIYVKMKMRWYITSSSQIKNALKESSTYFLSRLSTSLFTTSNSFLLGLVGGNTAVGYYSAAEKLYQAYNQLLSPFTGVLFPHIAKSRNVSFFKKIFYWITFANFFCVTAALFLSTYMLQIVYGTADSNILEVFRTLLCACFVTMPSMLLGYPFLAAMGYPLYTNYTVMATSAVHITGLAILYIMGMISPITVAMMVVLSETLLILFRIKGVCKFKLFKNTKNSDT</sequence>
<organism evidence="7 8">
    <name type="scientific">Parabacteroides distasonis</name>
    <dbReference type="NCBI Taxonomy" id="823"/>
    <lineage>
        <taxon>Bacteria</taxon>
        <taxon>Pseudomonadati</taxon>
        <taxon>Bacteroidota</taxon>
        <taxon>Bacteroidia</taxon>
        <taxon>Bacteroidales</taxon>
        <taxon>Tannerellaceae</taxon>
        <taxon>Parabacteroides</taxon>
    </lineage>
</organism>
<dbReference type="GO" id="GO:0005886">
    <property type="term" value="C:plasma membrane"/>
    <property type="evidence" value="ECO:0007669"/>
    <property type="project" value="UniProtKB-SubCell"/>
</dbReference>
<evidence type="ECO:0000256" key="1">
    <source>
        <dbReference type="ARBA" id="ARBA00004651"/>
    </source>
</evidence>